<feature type="compositionally biased region" description="Gly residues" evidence="1">
    <location>
        <begin position="287"/>
        <end position="296"/>
    </location>
</feature>
<accession>A0AB33K167</accession>
<feature type="region of interest" description="Disordered" evidence="1">
    <location>
        <begin position="266"/>
        <end position="296"/>
    </location>
</feature>
<dbReference type="AlphaFoldDB" id="A0AB33K167"/>
<organism evidence="3">
    <name type="scientific">Kitasatospora sp. CMC57</name>
    <dbReference type="NCBI Taxonomy" id="3231513"/>
    <lineage>
        <taxon>Bacteria</taxon>
        <taxon>Bacillati</taxon>
        <taxon>Actinomycetota</taxon>
        <taxon>Actinomycetes</taxon>
        <taxon>Kitasatosporales</taxon>
        <taxon>Streptomycetaceae</taxon>
        <taxon>Kitasatospora</taxon>
    </lineage>
</organism>
<feature type="compositionally biased region" description="Basic and acidic residues" evidence="1">
    <location>
        <begin position="272"/>
        <end position="282"/>
    </location>
</feature>
<name>A0AB33K167_9ACTN</name>
<dbReference type="EMBL" id="AP035881">
    <property type="protein sequence ID" value="BFP47990.1"/>
    <property type="molecule type" value="Genomic_DNA"/>
</dbReference>
<gene>
    <name evidence="3" type="ORF">KCMC57_43580</name>
</gene>
<evidence type="ECO:0000313" key="3">
    <source>
        <dbReference type="EMBL" id="BFP47990.1"/>
    </source>
</evidence>
<reference evidence="3" key="1">
    <citation type="submission" date="2024-07" db="EMBL/GenBank/DDBJ databases">
        <title>Complete genome sequences of cellulolytic bacteria, Kitasatospora sp. CMC57 and Streptomyces sp. CMC78, isolated from Japanese agricultural soil.</title>
        <authorList>
            <person name="Hashimoto T."/>
            <person name="Ito M."/>
            <person name="Iwamoto M."/>
            <person name="Fukahori D."/>
            <person name="Shoda T."/>
            <person name="Sakoda M."/>
            <person name="Morohoshi T."/>
            <person name="Mitsuboshi M."/>
            <person name="Nishizawa T."/>
        </authorList>
    </citation>
    <scope>NUCLEOTIDE SEQUENCE</scope>
    <source>
        <strain evidence="3">CMC57</strain>
    </source>
</reference>
<evidence type="ECO:0000256" key="1">
    <source>
        <dbReference type="SAM" id="MobiDB-lite"/>
    </source>
</evidence>
<keyword evidence="2" id="KW-1133">Transmembrane helix</keyword>
<sequence length="296" mass="30934">MTERTTITVDDQDRPAISAARLDGLFDGLRGELSGLRVPEPEHVVGRAVRRRRWRRIEVTLVVGALASTGVCGLAAMRGGGGIAAGLVGPPALRTITPTLVLPGPGEPVGPVETVMPVDAAGGQLLFGRDQLPVSPGRYGPWGAQLLAATAFALPTVQGCVPELVDSLGALHRWELVHGDLARSDVTSVQYLLEFEAESQAAQAAARLLGPGECAALGWPAGERTDRAAVVASTRLAGRVEEFTTRLSGRQLAVLTVQYRSASQAEPAALEPEFRTAAERFGEVGTPTGGRPTGQG</sequence>
<protein>
    <submittedName>
        <fullName evidence="3">Uncharacterized protein</fullName>
    </submittedName>
</protein>
<feature type="transmembrane region" description="Helical" evidence="2">
    <location>
        <begin position="57"/>
        <end position="77"/>
    </location>
</feature>
<keyword evidence="2" id="KW-0472">Membrane</keyword>
<keyword evidence="2" id="KW-0812">Transmembrane</keyword>
<proteinExistence type="predicted"/>
<evidence type="ECO:0000256" key="2">
    <source>
        <dbReference type="SAM" id="Phobius"/>
    </source>
</evidence>